<keyword evidence="12" id="KW-1185">Reference proteome</keyword>
<name>A0ABU9B9M0_9BURK</name>
<evidence type="ECO:0000259" key="10">
    <source>
        <dbReference type="PROSITE" id="PS50928"/>
    </source>
</evidence>
<sequence length="229" mass="23984">MSADASAPSGLWFTFFNPAMALQYGPDVAAGILVTVGVGLAVVITGVLCGLGLAIARAGGRRLLSVPVVIYSDVLRSLPPLVILMVLYFGLPSLGWPLSSFTATWATLSLVLAAYAQESLWAGLNALPKGQMEAARSTGLSWWQAMRLVLLPQALRHATPPLTNRIISTTKNTALGSVVALSEILGNAQAASATAGNPTPLTLAAVAYLAVFVPVVALARWLERRARTH</sequence>
<dbReference type="NCBIfam" id="TIGR01726">
    <property type="entry name" value="HEQRo_perm_3TM"/>
    <property type="match status" value="1"/>
</dbReference>
<evidence type="ECO:0000256" key="5">
    <source>
        <dbReference type="ARBA" id="ARBA00022692"/>
    </source>
</evidence>
<organism evidence="11 12">
    <name type="scientific">Pseudaquabacterium rugosum</name>
    <dbReference type="NCBI Taxonomy" id="2984194"/>
    <lineage>
        <taxon>Bacteria</taxon>
        <taxon>Pseudomonadati</taxon>
        <taxon>Pseudomonadota</taxon>
        <taxon>Betaproteobacteria</taxon>
        <taxon>Burkholderiales</taxon>
        <taxon>Sphaerotilaceae</taxon>
        <taxon>Pseudaquabacterium</taxon>
    </lineage>
</organism>
<comment type="similarity">
    <text evidence="2">Belongs to the binding-protein-dependent transport system permease family. HisMQ subfamily.</text>
</comment>
<comment type="caution">
    <text evidence="11">The sequence shown here is derived from an EMBL/GenBank/DDBJ whole genome shotgun (WGS) entry which is preliminary data.</text>
</comment>
<accession>A0ABU9B9M0</accession>
<dbReference type="InterPro" id="IPR010065">
    <property type="entry name" value="AA_ABC_transptr_permease_3TM"/>
</dbReference>
<feature type="transmembrane region" description="Helical" evidence="9">
    <location>
        <begin position="201"/>
        <end position="222"/>
    </location>
</feature>
<dbReference type="PROSITE" id="PS50928">
    <property type="entry name" value="ABC_TM1"/>
    <property type="match status" value="1"/>
</dbReference>
<evidence type="ECO:0000256" key="3">
    <source>
        <dbReference type="ARBA" id="ARBA00022448"/>
    </source>
</evidence>
<dbReference type="InterPro" id="IPR035906">
    <property type="entry name" value="MetI-like_sf"/>
</dbReference>
<dbReference type="SUPFAM" id="SSF161098">
    <property type="entry name" value="MetI-like"/>
    <property type="match status" value="1"/>
</dbReference>
<feature type="transmembrane region" description="Helical" evidence="9">
    <location>
        <begin position="31"/>
        <end position="56"/>
    </location>
</feature>
<keyword evidence="8 9" id="KW-0472">Membrane</keyword>
<feature type="domain" description="ABC transmembrane type-1" evidence="10">
    <location>
        <begin position="32"/>
        <end position="220"/>
    </location>
</feature>
<evidence type="ECO:0000256" key="2">
    <source>
        <dbReference type="ARBA" id="ARBA00010072"/>
    </source>
</evidence>
<evidence type="ECO:0000313" key="12">
    <source>
        <dbReference type="Proteomes" id="UP001368500"/>
    </source>
</evidence>
<evidence type="ECO:0000313" key="11">
    <source>
        <dbReference type="EMBL" id="MEK8026591.1"/>
    </source>
</evidence>
<proteinExistence type="inferred from homology"/>
<evidence type="ECO:0000256" key="1">
    <source>
        <dbReference type="ARBA" id="ARBA00004429"/>
    </source>
</evidence>
<dbReference type="Pfam" id="PF00528">
    <property type="entry name" value="BPD_transp_1"/>
    <property type="match status" value="1"/>
</dbReference>
<protein>
    <submittedName>
        <fullName evidence="11">Amino acid ABC transporter permease</fullName>
    </submittedName>
</protein>
<keyword evidence="7 9" id="KW-1133">Transmembrane helix</keyword>
<dbReference type="RefSeq" id="WP_341374377.1">
    <property type="nucleotide sequence ID" value="NZ_JBBUTF010000009.1"/>
</dbReference>
<dbReference type="CDD" id="cd06261">
    <property type="entry name" value="TM_PBP2"/>
    <property type="match status" value="1"/>
</dbReference>
<evidence type="ECO:0000256" key="7">
    <source>
        <dbReference type="ARBA" id="ARBA00022989"/>
    </source>
</evidence>
<keyword evidence="3 9" id="KW-0813">Transport</keyword>
<comment type="subcellular location">
    <subcellularLocation>
        <location evidence="1">Cell inner membrane</location>
        <topology evidence="1">Multi-pass membrane protein</topology>
    </subcellularLocation>
    <subcellularLocation>
        <location evidence="9">Cell membrane</location>
        <topology evidence="9">Multi-pass membrane protein</topology>
    </subcellularLocation>
</comment>
<dbReference type="PANTHER" id="PTHR30614">
    <property type="entry name" value="MEMBRANE COMPONENT OF AMINO ACID ABC TRANSPORTER"/>
    <property type="match status" value="1"/>
</dbReference>
<evidence type="ECO:0000256" key="4">
    <source>
        <dbReference type="ARBA" id="ARBA00022475"/>
    </source>
</evidence>
<dbReference type="Gene3D" id="1.10.3720.10">
    <property type="entry name" value="MetI-like"/>
    <property type="match status" value="1"/>
</dbReference>
<keyword evidence="4" id="KW-1003">Cell membrane</keyword>
<reference evidence="11 12" key="1">
    <citation type="submission" date="2024-04" db="EMBL/GenBank/DDBJ databases">
        <title>Novel species of the genus Ideonella isolated from streams.</title>
        <authorList>
            <person name="Lu H."/>
        </authorList>
    </citation>
    <scope>NUCLEOTIDE SEQUENCE [LARGE SCALE GENOMIC DNA]</scope>
    <source>
        <strain evidence="11 12">BYS139W</strain>
    </source>
</reference>
<evidence type="ECO:0000256" key="8">
    <source>
        <dbReference type="ARBA" id="ARBA00023136"/>
    </source>
</evidence>
<dbReference type="PANTHER" id="PTHR30614:SF0">
    <property type="entry name" value="L-CYSTINE TRANSPORT SYSTEM PERMEASE PROTEIN TCYL"/>
    <property type="match status" value="1"/>
</dbReference>
<dbReference type="Proteomes" id="UP001368500">
    <property type="component" value="Unassembled WGS sequence"/>
</dbReference>
<keyword evidence="5 9" id="KW-0812">Transmembrane</keyword>
<evidence type="ECO:0000256" key="6">
    <source>
        <dbReference type="ARBA" id="ARBA00022970"/>
    </source>
</evidence>
<gene>
    <name evidence="11" type="ORF">AACH11_11525</name>
</gene>
<keyword evidence="6" id="KW-0029">Amino-acid transport</keyword>
<dbReference type="InterPro" id="IPR000515">
    <property type="entry name" value="MetI-like"/>
</dbReference>
<evidence type="ECO:0000256" key="9">
    <source>
        <dbReference type="RuleBase" id="RU363032"/>
    </source>
</evidence>
<feature type="transmembrane region" description="Helical" evidence="9">
    <location>
        <begin position="68"/>
        <end position="91"/>
    </location>
</feature>
<dbReference type="EMBL" id="JBBUTF010000009">
    <property type="protein sequence ID" value="MEK8026591.1"/>
    <property type="molecule type" value="Genomic_DNA"/>
</dbReference>
<dbReference type="InterPro" id="IPR043429">
    <property type="entry name" value="ArtM/GltK/GlnP/TcyL/YhdX-like"/>
</dbReference>